<organism evidence="3 4">
    <name type="scientific">Saccharopolyspora terrae</name>
    <dbReference type="NCBI Taxonomy" id="2530384"/>
    <lineage>
        <taxon>Bacteria</taxon>
        <taxon>Bacillati</taxon>
        <taxon>Actinomycetota</taxon>
        <taxon>Actinomycetes</taxon>
        <taxon>Pseudonocardiales</taxon>
        <taxon>Pseudonocardiaceae</taxon>
        <taxon>Saccharopolyspora</taxon>
    </lineage>
</organism>
<dbReference type="SMART" id="SM00530">
    <property type="entry name" value="HTH_XRE"/>
    <property type="match status" value="1"/>
</dbReference>
<dbReference type="CDD" id="cd00093">
    <property type="entry name" value="HTH_XRE"/>
    <property type="match status" value="1"/>
</dbReference>
<evidence type="ECO:0000256" key="1">
    <source>
        <dbReference type="SAM" id="MobiDB-lite"/>
    </source>
</evidence>
<evidence type="ECO:0000259" key="2">
    <source>
        <dbReference type="PROSITE" id="PS50943"/>
    </source>
</evidence>
<feature type="domain" description="HTH cro/C1-type" evidence="2">
    <location>
        <begin position="65"/>
        <end position="115"/>
    </location>
</feature>
<feature type="region of interest" description="Disordered" evidence="1">
    <location>
        <begin position="12"/>
        <end position="37"/>
    </location>
</feature>
<keyword evidence="4" id="KW-1185">Reference proteome</keyword>
<dbReference type="SUPFAM" id="SSF47413">
    <property type="entry name" value="lambda repressor-like DNA-binding domains"/>
    <property type="match status" value="1"/>
</dbReference>
<dbReference type="PANTHER" id="PTHR35010">
    <property type="entry name" value="BLL4672 PROTEIN-RELATED"/>
    <property type="match status" value="1"/>
</dbReference>
<proteinExistence type="predicted"/>
<dbReference type="Gene3D" id="3.30.450.180">
    <property type="match status" value="1"/>
</dbReference>
<dbReference type="Gene3D" id="1.10.260.40">
    <property type="entry name" value="lambda repressor-like DNA-binding domains"/>
    <property type="match status" value="1"/>
</dbReference>
<comment type="caution">
    <text evidence="3">The sequence shown here is derived from an EMBL/GenBank/DDBJ whole genome shotgun (WGS) entry which is preliminary data.</text>
</comment>
<dbReference type="InterPro" id="IPR041413">
    <property type="entry name" value="MLTR_LBD"/>
</dbReference>
<dbReference type="Pfam" id="PF13560">
    <property type="entry name" value="HTH_31"/>
    <property type="match status" value="1"/>
</dbReference>
<dbReference type="InterPro" id="IPR001387">
    <property type="entry name" value="Cro/C1-type_HTH"/>
</dbReference>
<dbReference type="InterPro" id="IPR010982">
    <property type="entry name" value="Lambda_DNA-bd_dom_sf"/>
</dbReference>
<dbReference type="EMBL" id="SMKS01000053">
    <property type="protein sequence ID" value="TDD02098.1"/>
    <property type="molecule type" value="Genomic_DNA"/>
</dbReference>
<evidence type="ECO:0000313" key="3">
    <source>
        <dbReference type="EMBL" id="TDD02098.1"/>
    </source>
</evidence>
<dbReference type="PROSITE" id="PS50943">
    <property type="entry name" value="HTH_CROC1"/>
    <property type="match status" value="1"/>
</dbReference>
<protein>
    <submittedName>
        <fullName evidence="3">Helix-turn-helix domain-containing protein</fullName>
    </submittedName>
</protein>
<dbReference type="PANTHER" id="PTHR35010:SF2">
    <property type="entry name" value="BLL4672 PROTEIN"/>
    <property type="match status" value="1"/>
</dbReference>
<name>A0A4R4V9R8_9PSEU</name>
<dbReference type="Proteomes" id="UP000295674">
    <property type="component" value="Unassembled WGS sequence"/>
</dbReference>
<dbReference type="Pfam" id="PF17765">
    <property type="entry name" value="MLTR_LBD"/>
    <property type="match status" value="1"/>
</dbReference>
<dbReference type="OrthoDB" id="3608749at2"/>
<gene>
    <name evidence="3" type="ORF">E1181_23740</name>
</gene>
<sequence length="310" mass="33311">MPTLCADQRWNPDATVFLGPPHPRGASAGDTGPMTEQPGELGAALRGWRDRIVPAEVGLPAGLGRRAKGLRREELALLAGISVDYVIRLEQGRANPSPQVVGALARALRLTGAERDHLFALAGKAIPTSGHSSPHLTPSLQRLLDQLRGIPVGVFDAGWTLTAWNSLYAALFGDPSGLSARERNVVWAYHAGLAMRVRSTPELAAVFESATVADLRSAAARFPADAELRALLDDLRAFPRFAELWDSRTVGEHVAHSKVVDHPELGPIPVDCDVLEVPASDLRLVAYTAPDEDAAERLRLLDVIGTQTFT</sequence>
<reference evidence="3 4" key="1">
    <citation type="submission" date="2019-03" db="EMBL/GenBank/DDBJ databases">
        <title>Draft genome sequences of novel Actinobacteria.</title>
        <authorList>
            <person name="Sahin N."/>
            <person name="Ay H."/>
            <person name="Saygin H."/>
        </authorList>
    </citation>
    <scope>NUCLEOTIDE SEQUENCE [LARGE SCALE GENOMIC DNA]</scope>
    <source>
        <strain evidence="3 4">16K309</strain>
    </source>
</reference>
<accession>A0A4R4V9R8</accession>
<dbReference type="GO" id="GO:0003677">
    <property type="term" value="F:DNA binding"/>
    <property type="evidence" value="ECO:0007669"/>
    <property type="project" value="InterPro"/>
</dbReference>
<evidence type="ECO:0000313" key="4">
    <source>
        <dbReference type="Proteomes" id="UP000295674"/>
    </source>
</evidence>
<dbReference type="AlphaFoldDB" id="A0A4R4V9R8"/>